<protein>
    <submittedName>
        <fullName evidence="11">Signal peptidase II</fullName>
    </submittedName>
</protein>
<evidence type="ECO:0000256" key="2">
    <source>
        <dbReference type="ARBA" id="ARBA00022475"/>
    </source>
</evidence>
<dbReference type="Proteomes" id="UP000886723">
    <property type="component" value="Unassembled WGS sequence"/>
</dbReference>
<organism evidence="11 12">
    <name type="scientific">Candidatus Pullilachnospira stercoravium</name>
    <dbReference type="NCBI Taxonomy" id="2840913"/>
    <lineage>
        <taxon>Bacteria</taxon>
        <taxon>Bacillati</taxon>
        <taxon>Bacillota</taxon>
        <taxon>Clostridia</taxon>
        <taxon>Lachnospirales</taxon>
        <taxon>Lachnospiraceae</taxon>
        <taxon>Lachnospiraceae incertae sedis</taxon>
        <taxon>Candidatus Pullilachnospira</taxon>
    </lineage>
</organism>
<reference evidence="11" key="1">
    <citation type="submission" date="2020-10" db="EMBL/GenBank/DDBJ databases">
        <authorList>
            <person name="Gilroy R."/>
        </authorList>
    </citation>
    <scope>NUCLEOTIDE SEQUENCE</scope>
    <source>
        <strain evidence="11">ChiBcec2-4451</strain>
    </source>
</reference>
<dbReference type="Pfam" id="PF01252">
    <property type="entry name" value="Peptidase_A8"/>
    <property type="match status" value="1"/>
</dbReference>
<dbReference type="GO" id="GO:0004190">
    <property type="term" value="F:aspartic-type endopeptidase activity"/>
    <property type="evidence" value="ECO:0007669"/>
    <property type="project" value="UniProtKB-KW"/>
</dbReference>
<dbReference type="EMBL" id="DVON01000269">
    <property type="protein sequence ID" value="HIV13956.1"/>
    <property type="molecule type" value="Genomic_DNA"/>
</dbReference>
<dbReference type="PANTHER" id="PTHR33695:SF1">
    <property type="entry name" value="LIPOPROTEIN SIGNAL PEPTIDASE"/>
    <property type="match status" value="1"/>
</dbReference>
<reference evidence="11" key="2">
    <citation type="journal article" date="2021" name="PeerJ">
        <title>Extensive microbial diversity within the chicken gut microbiome revealed by metagenomics and culture.</title>
        <authorList>
            <person name="Gilroy R."/>
            <person name="Ravi A."/>
            <person name="Getino M."/>
            <person name="Pursley I."/>
            <person name="Horton D.L."/>
            <person name="Alikhan N.F."/>
            <person name="Baker D."/>
            <person name="Gharbi K."/>
            <person name="Hall N."/>
            <person name="Watson M."/>
            <person name="Adriaenssens E.M."/>
            <person name="Foster-Nyarko E."/>
            <person name="Jarju S."/>
            <person name="Secka A."/>
            <person name="Antonio M."/>
            <person name="Oren A."/>
            <person name="Chaudhuri R.R."/>
            <person name="La Ragione R."/>
            <person name="Hildebrand F."/>
            <person name="Pallen M.J."/>
        </authorList>
    </citation>
    <scope>NUCLEOTIDE SEQUENCE</scope>
    <source>
        <strain evidence="11">ChiBcec2-4451</strain>
    </source>
</reference>
<comment type="caution">
    <text evidence="11">The sequence shown here is derived from an EMBL/GenBank/DDBJ whole genome shotgun (WGS) entry which is preliminary data.</text>
</comment>
<evidence type="ECO:0000313" key="11">
    <source>
        <dbReference type="EMBL" id="HIV13956.1"/>
    </source>
</evidence>
<keyword evidence="4 10" id="KW-0812">Transmembrane</keyword>
<gene>
    <name evidence="11" type="ORF">IAA63_12580</name>
</gene>
<sequence>MIWIGIGAGVFLLDNRIKAWMEKNLKDNLVKEVAKDRILLRKYHNRGMALGAGEKYPKAVKGGTAVFWVILAAGYLRLLAGKEKESTLTKLGGALALGGGACNLADRLRRGYVTDYFSFNVPWKKLRGLVFNLSDMFIAVGALLAAIGMCRRK</sequence>
<dbReference type="PANTHER" id="PTHR33695">
    <property type="entry name" value="LIPOPROTEIN SIGNAL PEPTIDASE"/>
    <property type="match status" value="1"/>
</dbReference>
<evidence type="ECO:0000256" key="6">
    <source>
        <dbReference type="ARBA" id="ARBA00022801"/>
    </source>
</evidence>
<evidence type="ECO:0000256" key="1">
    <source>
        <dbReference type="ARBA" id="ARBA00006139"/>
    </source>
</evidence>
<keyword evidence="3" id="KW-0645">Protease</keyword>
<evidence type="ECO:0000256" key="5">
    <source>
        <dbReference type="ARBA" id="ARBA00022750"/>
    </source>
</evidence>
<name>A0A9D1NX46_9FIRM</name>
<comment type="similarity">
    <text evidence="1 9">Belongs to the peptidase A8 family.</text>
</comment>
<keyword evidence="8 10" id="KW-0472">Membrane</keyword>
<dbReference type="GO" id="GO:0016020">
    <property type="term" value="C:membrane"/>
    <property type="evidence" value="ECO:0007669"/>
    <property type="project" value="InterPro"/>
</dbReference>
<dbReference type="InterPro" id="IPR001872">
    <property type="entry name" value="Peptidase_A8"/>
</dbReference>
<evidence type="ECO:0000256" key="8">
    <source>
        <dbReference type="ARBA" id="ARBA00023136"/>
    </source>
</evidence>
<keyword evidence="5" id="KW-0064">Aspartyl protease</keyword>
<dbReference type="AlphaFoldDB" id="A0A9D1NX46"/>
<dbReference type="GO" id="GO:0006508">
    <property type="term" value="P:proteolysis"/>
    <property type="evidence" value="ECO:0007669"/>
    <property type="project" value="UniProtKB-KW"/>
</dbReference>
<keyword evidence="6" id="KW-0378">Hydrolase</keyword>
<evidence type="ECO:0000256" key="7">
    <source>
        <dbReference type="ARBA" id="ARBA00022989"/>
    </source>
</evidence>
<evidence type="ECO:0000256" key="4">
    <source>
        <dbReference type="ARBA" id="ARBA00022692"/>
    </source>
</evidence>
<dbReference type="PRINTS" id="PR00781">
    <property type="entry name" value="LIPOSIGPTASE"/>
</dbReference>
<evidence type="ECO:0000256" key="9">
    <source>
        <dbReference type="RuleBase" id="RU004181"/>
    </source>
</evidence>
<feature type="transmembrane region" description="Helical" evidence="10">
    <location>
        <begin position="59"/>
        <end position="79"/>
    </location>
</feature>
<evidence type="ECO:0000313" key="12">
    <source>
        <dbReference type="Proteomes" id="UP000886723"/>
    </source>
</evidence>
<feature type="transmembrane region" description="Helical" evidence="10">
    <location>
        <begin position="129"/>
        <end position="150"/>
    </location>
</feature>
<evidence type="ECO:0000256" key="3">
    <source>
        <dbReference type="ARBA" id="ARBA00022670"/>
    </source>
</evidence>
<accession>A0A9D1NX46</accession>
<evidence type="ECO:0000256" key="10">
    <source>
        <dbReference type="SAM" id="Phobius"/>
    </source>
</evidence>
<keyword evidence="7 10" id="KW-1133">Transmembrane helix</keyword>
<keyword evidence="2" id="KW-1003">Cell membrane</keyword>
<proteinExistence type="inferred from homology"/>